<accession>A0A1J4JUZ6</accession>
<dbReference type="Proteomes" id="UP000179807">
    <property type="component" value="Unassembled WGS sequence"/>
</dbReference>
<dbReference type="InterPro" id="IPR004000">
    <property type="entry name" value="Actin"/>
</dbReference>
<dbReference type="PANTHER" id="PTHR11937">
    <property type="entry name" value="ACTIN"/>
    <property type="match status" value="1"/>
</dbReference>
<reference evidence="2" key="1">
    <citation type="submission" date="2016-10" db="EMBL/GenBank/DDBJ databases">
        <authorList>
            <person name="Benchimol M."/>
            <person name="Almeida L.G."/>
            <person name="Vasconcelos A.T."/>
            <person name="Perreira-Neves A."/>
            <person name="Rosa I.A."/>
            <person name="Tasca T."/>
            <person name="Bogo M.R."/>
            <person name="de Souza W."/>
        </authorList>
    </citation>
    <scope>NUCLEOTIDE SEQUENCE [LARGE SCALE GENOMIC DNA]</scope>
    <source>
        <strain evidence="2">K</strain>
    </source>
</reference>
<dbReference type="EMBL" id="MLAK01000850">
    <property type="protein sequence ID" value="OHT02827.1"/>
    <property type="molecule type" value="Genomic_DNA"/>
</dbReference>
<name>A0A1J4JUZ6_9EUKA</name>
<protein>
    <submittedName>
        <fullName evidence="2">Actin</fullName>
    </submittedName>
</protein>
<dbReference type="PROSITE" id="PS00432">
    <property type="entry name" value="ACTINS_2"/>
    <property type="match status" value="1"/>
</dbReference>
<dbReference type="InterPro" id="IPR004001">
    <property type="entry name" value="Actin_CS"/>
</dbReference>
<dbReference type="FunFam" id="3.30.420.40:FF:000050">
    <property type="entry name" value="Actin, alpha skeletal muscle"/>
    <property type="match status" value="1"/>
</dbReference>
<gene>
    <name evidence="2" type="primary">ACT</name>
    <name evidence="2" type="ORF">TRFO_29890</name>
</gene>
<dbReference type="GeneID" id="94841737"/>
<comment type="caution">
    <text evidence="2">The sequence shown here is derived from an EMBL/GenBank/DDBJ whole genome shotgun (WGS) entry which is preliminary data.</text>
</comment>
<dbReference type="RefSeq" id="XP_068355963.1">
    <property type="nucleotide sequence ID" value="XM_068507033.1"/>
</dbReference>
<dbReference type="OrthoDB" id="5132116at2759"/>
<dbReference type="FunFam" id="3.30.420.40:FF:000058">
    <property type="entry name" value="Putative actin-related protein 5"/>
    <property type="match status" value="1"/>
</dbReference>
<keyword evidence="3" id="KW-1185">Reference proteome</keyword>
<comment type="similarity">
    <text evidence="1">Belongs to the actin family.</text>
</comment>
<evidence type="ECO:0000313" key="3">
    <source>
        <dbReference type="Proteomes" id="UP000179807"/>
    </source>
</evidence>
<dbReference type="Gene3D" id="3.30.420.40">
    <property type="match status" value="2"/>
</dbReference>
<evidence type="ECO:0000256" key="1">
    <source>
        <dbReference type="RuleBase" id="RU000487"/>
    </source>
</evidence>
<dbReference type="AlphaFoldDB" id="A0A1J4JUZ6"/>
<dbReference type="VEuPathDB" id="TrichDB:TRFO_29890"/>
<dbReference type="Gene3D" id="3.90.640.10">
    <property type="entry name" value="Actin, Chain A, domain 4"/>
    <property type="match status" value="1"/>
</dbReference>
<dbReference type="SUPFAM" id="SSF53067">
    <property type="entry name" value="Actin-like ATPase domain"/>
    <property type="match status" value="2"/>
</dbReference>
<sequence>MEVSTLVFDNGAYTMRAGLGGDSEPSCIIPSIIGRPKSLQTQLQPSQTSNFSQASNFSQISNLTQNTLSGVNVKDVFIGADVFSQTSALSLFCPIENRIITNFDDMEKIWNHILFNELKVKPEEHPILMTESPQNTKSAREKTLQIMMETFKVPAFYTTFPEVLSLYSAGLTTGTVVDSGETMTHIVPVYECFAMNHVLSRLDIGGRQINAHLKKILMLNGIELQSANEREILRDIKEKLCYVAVDLDSEMQKIEHINEIEKTFQMPEGPSIPIGAQRFKGPEPLFDPQLISLSSPGLHQMINDTINRCEDLKPLMYGTIMLSGGTSMFSGIAERIEKNICELAPHGTKISVLAPQNRKDSAWIGGSVLVSLATFSQMWITKAEYDETGPSIVHLKCF</sequence>
<dbReference type="FunFam" id="3.90.640.10:FF:000007">
    <property type="entry name" value="Actin like 7B"/>
    <property type="match status" value="1"/>
</dbReference>
<organism evidence="2 3">
    <name type="scientific">Tritrichomonas foetus</name>
    <dbReference type="NCBI Taxonomy" id="1144522"/>
    <lineage>
        <taxon>Eukaryota</taxon>
        <taxon>Metamonada</taxon>
        <taxon>Parabasalia</taxon>
        <taxon>Tritrichomonadida</taxon>
        <taxon>Tritrichomonadidae</taxon>
        <taxon>Tritrichomonas</taxon>
    </lineage>
</organism>
<dbReference type="Pfam" id="PF00022">
    <property type="entry name" value="Actin"/>
    <property type="match status" value="1"/>
</dbReference>
<evidence type="ECO:0000313" key="2">
    <source>
        <dbReference type="EMBL" id="OHT02827.1"/>
    </source>
</evidence>
<proteinExistence type="inferred from homology"/>
<dbReference type="InterPro" id="IPR043129">
    <property type="entry name" value="ATPase_NBD"/>
</dbReference>
<dbReference type="SMART" id="SM00268">
    <property type="entry name" value="ACTIN"/>
    <property type="match status" value="1"/>
</dbReference>